<name>A0AAU8B9F1_9CAUD</name>
<sequence>MNTFTVNGKEYKAKAFDFNLVCDLEDMGISLEQAGKKPMSMVRAYFGLCAEKGIKFAGKEMEAHIIGGGTFDDIMSAISDEMEKSDFFRSLKKKAETEDAENQTEAK</sequence>
<dbReference type="EMBL" id="PP511791">
    <property type="protein sequence ID" value="XCD07557.1"/>
    <property type="molecule type" value="Genomic_DNA"/>
</dbReference>
<proteinExistence type="predicted"/>
<evidence type="ECO:0000313" key="1">
    <source>
        <dbReference type="EMBL" id="XCD07557.1"/>
    </source>
</evidence>
<organism evidence="1">
    <name type="scientific">Dulem virus 39</name>
    <dbReference type="NCBI Taxonomy" id="3145757"/>
    <lineage>
        <taxon>Viruses</taxon>
        <taxon>Duplodnaviria</taxon>
        <taxon>Heunggongvirae</taxon>
        <taxon>Uroviricota</taxon>
        <taxon>Caudoviricetes</taxon>
    </lineage>
</organism>
<protein>
    <submittedName>
        <fullName evidence="1">Tail assembly protein</fullName>
    </submittedName>
</protein>
<accession>A0AAU8B9F1</accession>
<reference evidence="1" key="1">
    <citation type="submission" date="2024-03" db="EMBL/GenBank/DDBJ databases">
        <title>Diverse circular DNA viruses in blood, oral, and fecal samples of captive lemurs.</title>
        <authorList>
            <person name="Paietta E.N."/>
            <person name="Kraberger S."/>
            <person name="Lund M.C."/>
            <person name="Custer J.M."/>
            <person name="Vargas K.M."/>
            <person name="Ehmke E.E."/>
            <person name="Yoder A.D."/>
            <person name="Varsani A."/>
        </authorList>
    </citation>
    <scope>NUCLEOTIDE SEQUENCE</scope>
    <source>
        <strain evidence="1">Duke_28FS_1</strain>
    </source>
</reference>